<dbReference type="PANTHER" id="PTHR46233:SF3">
    <property type="entry name" value="HYDROXYACYLGLUTATHIONE HYDROLASE GLOC"/>
    <property type="match status" value="1"/>
</dbReference>
<dbReference type="Gene3D" id="3.60.15.10">
    <property type="entry name" value="Ribonuclease Z/Hydroxyacylglutathione hydrolase-like"/>
    <property type="match status" value="1"/>
</dbReference>
<dbReference type="EMBL" id="JAJSOJ010000013">
    <property type="protein sequence ID" value="MCE0743066.1"/>
    <property type="molecule type" value="Genomic_DNA"/>
</dbReference>
<dbReference type="InterPro" id="IPR001279">
    <property type="entry name" value="Metallo-B-lactamas"/>
</dbReference>
<comment type="cofactor">
    <cofactor evidence="1">
        <name>Zn(2+)</name>
        <dbReference type="ChEBI" id="CHEBI:29105"/>
    </cofactor>
</comment>
<keyword evidence="3" id="KW-0378">Hydrolase</keyword>
<evidence type="ECO:0000256" key="4">
    <source>
        <dbReference type="ARBA" id="ARBA00022833"/>
    </source>
</evidence>
<evidence type="ECO:0000256" key="2">
    <source>
        <dbReference type="ARBA" id="ARBA00022723"/>
    </source>
</evidence>
<dbReference type="SMART" id="SM00849">
    <property type="entry name" value="Lactamase_B"/>
    <property type="match status" value="1"/>
</dbReference>
<dbReference type="Proteomes" id="UP001521074">
    <property type="component" value="Unassembled WGS sequence"/>
</dbReference>
<protein>
    <submittedName>
        <fullName evidence="6">MBL fold metallo-hydrolase</fullName>
    </submittedName>
</protein>
<proteinExistence type="predicted"/>
<sequence length="222" mass="24097">MMSDTGRLITERFPVTPFHQNCSLVWDPATHKALVVDPGGDAERIHARITEAGLTVDAILLTHGHLDHVGGTVALRTLLAATQAGTPEIIGPTTHDEFLLTSVEEQARHFGLANLHSVSPDRYTSDGETLDLLGHHYQVLHVPGHTPGHVVFFDAAEQIVFAGDTLFRGTIGRTDFSYGDSRQLVTAIREKLLPLGDEVVVVPGHGAPTKIGIERVNNQFLQ</sequence>
<evidence type="ECO:0000313" key="7">
    <source>
        <dbReference type="Proteomes" id="UP001521074"/>
    </source>
</evidence>
<dbReference type="InterPro" id="IPR051453">
    <property type="entry name" value="MBL_Glyoxalase_II"/>
</dbReference>
<accession>A0ABS8VSI1</accession>
<keyword evidence="4" id="KW-0862">Zinc</keyword>
<dbReference type="PANTHER" id="PTHR46233">
    <property type="entry name" value="HYDROXYACYLGLUTATHIONE HYDROLASE GLOC"/>
    <property type="match status" value="1"/>
</dbReference>
<comment type="caution">
    <text evidence="6">The sequence shown here is derived from an EMBL/GenBank/DDBJ whole genome shotgun (WGS) entry which is preliminary data.</text>
</comment>
<evidence type="ECO:0000259" key="5">
    <source>
        <dbReference type="SMART" id="SM00849"/>
    </source>
</evidence>
<evidence type="ECO:0000256" key="1">
    <source>
        <dbReference type="ARBA" id="ARBA00001947"/>
    </source>
</evidence>
<organism evidence="6 7">
    <name type="scientific">Acetobacter sicerae</name>
    <dbReference type="NCBI Taxonomy" id="85325"/>
    <lineage>
        <taxon>Bacteria</taxon>
        <taxon>Pseudomonadati</taxon>
        <taxon>Pseudomonadota</taxon>
        <taxon>Alphaproteobacteria</taxon>
        <taxon>Acetobacterales</taxon>
        <taxon>Acetobacteraceae</taxon>
        <taxon>Acetobacter</taxon>
    </lineage>
</organism>
<dbReference type="SUPFAM" id="SSF56281">
    <property type="entry name" value="Metallo-hydrolase/oxidoreductase"/>
    <property type="match status" value="1"/>
</dbReference>
<gene>
    <name evidence="6" type="ORF">LWC05_04060</name>
</gene>
<reference evidence="6 7" key="1">
    <citation type="submission" date="2021-12" db="EMBL/GenBank/DDBJ databases">
        <title>Genome sequence of Acetobacter sicerae DmPark20a_162.</title>
        <authorList>
            <person name="Chaston J.M."/>
        </authorList>
    </citation>
    <scope>NUCLEOTIDE SEQUENCE [LARGE SCALE GENOMIC DNA]</scope>
    <source>
        <strain evidence="6 7">DmPark20a_162</strain>
    </source>
</reference>
<keyword evidence="7" id="KW-1185">Reference proteome</keyword>
<dbReference type="InterPro" id="IPR036866">
    <property type="entry name" value="RibonucZ/Hydroxyglut_hydro"/>
</dbReference>
<feature type="domain" description="Metallo-beta-lactamase" evidence="5">
    <location>
        <begin position="19"/>
        <end position="205"/>
    </location>
</feature>
<evidence type="ECO:0000256" key="3">
    <source>
        <dbReference type="ARBA" id="ARBA00022801"/>
    </source>
</evidence>
<dbReference type="Pfam" id="PF00753">
    <property type="entry name" value="Lactamase_B"/>
    <property type="match status" value="1"/>
</dbReference>
<name>A0ABS8VSI1_9PROT</name>
<keyword evidence="2" id="KW-0479">Metal-binding</keyword>
<dbReference type="RefSeq" id="WP_232876631.1">
    <property type="nucleotide sequence ID" value="NZ_JAJSOJ010000013.1"/>
</dbReference>
<evidence type="ECO:0000313" key="6">
    <source>
        <dbReference type="EMBL" id="MCE0743066.1"/>
    </source>
</evidence>